<name>A0ACC0VMS8_9STRA</name>
<evidence type="ECO:0000313" key="2">
    <source>
        <dbReference type="Proteomes" id="UP001163321"/>
    </source>
</evidence>
<accession>A0ACC0VMS8</accession>
<evidence type="ECO:0000313" key="1">
    <source>
        <dbReference type="EMBL" id="KAI9907792.1"/>
    </source>
</evidence>
<reference evidence="1 2" key="1">
    <citation type="journal article" date="2022" name="bioRxiv">
        <title>The genome of the oomycete Peronosclerospora sorghi, a cosmopolitan pathogen of maize and sorghum, is inflated with dispersed pseudogenes.</title>
        <authorList>
            <person name="Fletcher K."/>
            <person name="Martin F."/>
            <person name="Isakeit T."/>
            <person name="Cavanaugh K."/>
            <person name="Magill C."/>
            <person name="Michelmore R."/>
        </authorList>
    </citation>
    <scope>NUCLEOTIDE SEQUENCE [LARGE SCALE GENOMIC DNA]</scope>
    <source>
        <strain evidence="1">P6</strain>
    </source>
</reference>
<organism evidence="1 2">
    <name type="scientific">Peronosclerospora sorghi</name>
    <dbReference type="NCBI Taxonomy" id="230839"/>
    <lineage>
        <taxon>Eukaryota</taxon>
        <taxon>Sar</taxon>
        <taxon>Stramenopiles</taxon>
        <taxon>Oomycota</taxon>
        <taxon>Peronosporomycetes</taxon>
        <taxon>Peronosporales</taxon>
        <taxon>Peronosporaceae</taxon>
        <taxon>Peronosclerospora</taxon>
    </lineage>
</organism>
<dbReference type="EMBL" id="CM047587">
    <property type="protein sequence ID" value="KAI9907792.1"/>
    <property type="molecule type" value="Genomic_DNA"/>
</dbReference>
<keyword evidence="2" id="KW-1185">Reference proteome</keyword>
<proteinExistence type="predicted"/>
<comment type="caution">
    <text evidence="1">The sequence shown here is derived from an EMBL/GenBank/DDBJ whole genome shotgun (WGS) entry which is preliminary data.</text>
</comment>
<sequence length="258" mass="28901">MMDRDDSARKLKSALSEFPVRVVKTNKSFLTNVLNHPDFIKGVVDTSFISENPDLLLPSKSTNRGQKMLKYIGNTIVNSPEKALGATGPDPSKVDPLIPTLSPPSASNEKSLHQTYVEEGPKTFAKAKAVRAKKGFLLMDTTWRGTHQSLLATRLRTRDMLAIAPTTSIVMRNAFSLEMWGGSTLVVSMRFLREDPWDRLATLHEAVPDIPFQMLLRVANAMGYTSYPDNVVFKFCEKAQATDMDVFRVFFRSITLRT</sequence>
<protein>
    <submittedName>
        <fullName evidence="1">Uncharacterized protein</fullName>
    </submittedName>
</protein>
<dbReference type="Proteomes" id="UP001163321">
    <property type="component" value="Chromosome 8"/>
</dbReference>
<gene>
    <name evidence="1" type="ORF">PsorP6_003754</name>
</gene>